<evidence type="ECO:0000256" key="1">
    <source>
        <dbReference type="SAM" id="Phobius"/>
    </source>
</evidence>
<dbReference type="AlphaFoldDB" id="B0Y374"/>
<keyword evidence="3" id="KW-1185">Reference proteome</keyword>
<keyword evidence="1" id="KW-0812">Transmembrane</keyword>
<dbReference type="Proteomes" id="UP000001699">
    <property type="component" value="Unassembled WGS sequence"/>
</dbReference>
<accession>B0Y374</accession>
<keyword evidence="1" id="KW-1133">Transmembrane helix</keyword>
<protein>
    <submittedName>
        <fullName evidence="2">Uncharacterized protein</fullName>
    </submittedName>
</protein>
<gene>
    <name evidence="2" type="ORF">AFUB_053190</name>
</gene>
<keyword evidence="1" id="KW-0472">Membrane</keyword>
<sequence>MTAIMYDRGSIRRAEASQQIALLVERISLSSNMQYGDVNPQRHRARIIPLEYGEIMLLLAATCPLFGGWVTWRVGFAGFVSWFPFHGGERKFMALLSLQMQGMKQTLWRSICRDSDNPKRRST</sequence>
<evidence type="ECO:0000313" key="2">
    <source>
        <dbReference type="EMBL" id="EDP51315.1"/>
    </source>
</evidence>
<dbReference type="EMBL" id="DS499597">
    <property type="protein sequence ID" value="EDP51315.1"/>
    <property type="molecule type" value="Genomic_DNA"/>
</dbReference>
<dbReference type="HOGENOM" id="CLU_2014738_0_0_1"/>
<organism evidence="2 3">
    <name type="scientific">Aspergillus fumigatus (strain CBS 144.89 / FGSC A1163 / CEA10)</name>
    <name type="common">Neosartorya fumigata</name>
    <dbReference type="NCBI Taxonomy" id="451804"/>
    <lineage>
        <taxon>Eukaryota</taxon>
        <taxon>Fungi</taxon>
        <taxon>Dikarya</taxon>
        <taxon>Ascomycota</taxon>
        <taxon>Pezizomycotina</taxon>
        <taxon>Eurotiomycetes</taxon>
        <taxon>Eurotiomycetidae</taxon>
        <taxon>Eurotiales</taxon>
        <taxon>Aspergillaceae</taxon>
        <taxon>Aspergillus</taxon>
        <taxon>Aspergillus subgen. Fumigati</taxon>
    </lineage>
</organism>
<evidence type="ECO:0000313" key="3">
    <source>
        <dbReference type="Proteomes" id="UP000001699"/>
    </source>
</evidence>
<name>B0Y374_ASPFC</name>
<feature type="transmembrane region" description="Helical" evidence="1">
    <location>
        <begin position="52"/>
        <end position="72"/>
    </location>
</feature>
<reference evidence="2 3" key="1">
    <citation type="journal article" date="2008" name="PLoS Genet.">
        <title>Genomic islands in the pathogenic filamentous fungus Aspergillus fumigatus.</title>
        <authorList>
            <person name="Fedorova N.D."/>
            <person name="Khaldi N."/>
            <person name="Joardar V.S."/>
            <person name="Maiti R."/>
            <person name="Amedeo P."/>
            <person name="Anderson M.J."/>
            <person name="Crabtree J."/>
            <person name="Silva J.C."/>
            <person name="Badger J.H."/>
            <person name="Albarraq A."/>
            <person name="Angiuoli S."/>
            <person name="Bussey H."/>
            <person name="Bowyer P."/>
            <person name="Cotty P.J."/>
            <person name="Dyer P.S."/>
            <person name="Egan A."/>
            <person name="Galens K."/>
            <person name="Fraser-Liggett C.M."/>
            <person name="Haas B.J."/>
            <person name="Inman J.M."/>
            <person name="Kent R."/>
            <person name="Lemieux S."/>
            <person name="Malavazi I."/>
            <person name="Orvis J."/>
            <person name="Roemer T."/>
            <person name="Ronning C.M."/>
            <person name="Sundaram J.P."/>
            <person name="Sutton G."/>
            <person name="Turner G."/>
            <person name="Venter J.C."/>
            <person name="White O.R."/>
            <person name="Whitty B.R."/>
            <person name="Youngman P."/>
            <person name="Wolfe K.H."/>
            <person name="Goldman G.H."/>
            <person name="Wortman J.R."/>
            <person name="Jiang B."/>
            <person name="Denning D.W."/>
            <person name="Nierman W.C."/>
        </authorList>
    </citation>
    <scope>NUCLEOTIDE SEQUENCE [LARGE SCALE GENOMIC DNA]</scope>
    <source>
        <strain evidence="3">CBS 144.89 / FGSC A1163 / CEA10</strain>
    </source>
</reference>
<dbReference type="VEuPathDB" id="FungiDB:AFUB_053190"/>
<proteinExistence type="predicted"/>